<protein>
    <recommendedName>
        <fullName evidence="4">Hydrophobin</fullName>
    </recommendedName>
</protein>
<dbReference type="Proteomes" id="UP001219525">
    <property type="component" value="Unassembled WGS sequence"/>
</dbReference>
<feature type="signal peptide" evidence="1">
    <location>
        <begin position="1"/>
        <end position="19"/>
    </location>
</feature>
<sequence length="110" mass="10671">MIPTLLVAAASAFLAPVAAMCPTVTTIAVTPPTSGQCCSSTVSSTSSGGSAILAALCIALTGAGSGVAMGLDCVPDDDPVTCGAVSVICDTPDPSWDGLFAINCLPPPPF</sequence>
<proteinExistence type="predicted"/>
<dbReference type="AlphaFoldDB" id="A0AAD6UWX8"/>
<evidence type="ECO:0000313" key="2">
    <source>
        <dbReference type="EMBL" id="KAJ7196635.1"/>
    </source>
</evidence>
<gene>
    <name evidence="2" type="ORF">GGX14DRAFT_403098</name>
</gene>
<name>A0AAD6UWX8_9AGAR</name>
<evidence type="ECO:0000256" key="1">
    <source>
        <dbReference type="SAM" id="SignalP"/>
    </source>
</evidence>
<comment type="caution">
    <text evidence="2">The sequence shown here is derived from an EMBL/GenBank/DDBJ whole genome shotgun (WGS) entry which is preliminary data.</text>
</comment>
<accession>A0AAD6UWX8</accession>
<organism evidence="2 3">
    <name type="scientific">Mycena pura</name>
    <dbReference type="NCBI Taxonomy" id="153505"/>
    <lineage>
        <taxon>Eukaryota</taxon>
        <taxon>Fungi</taxon>
        <taxon>Dikarya</taxon>
        <taxon>Basidiomycota</taxon>
        <taxon>Agaricomycotina</taxon>
        <taxon>Agaricomycetes</taxon>
        <taxon>Agaricomycetidae</taxon>
        <taxon>Agaricales</taxon>
        <taxon>Marasmiineae</taxon>
        <taxon>Mycenaceae</taxon>
        <taxon>Mycena</taxon>
    </lineage>
</organism>
<dbReference type="EMBL" id="JARJCW010000082">
    <property type="protein sequence ID" value="KAJ7196635.1"/>
    <property type="molecule type" value="Genomic_DNA"/>
</dbReference>
<keyword evidence="3" id="KW-1185">Reference proteome</keyword>
<evidence type="ECO:0000313" key="3">
    <source>
        <dbReference type="Proteomes" id="UP001219525"/>
    </source>
</evidence>
<reference evidence="2" key="1">
    <citation type="submission" date="2023-03" db="EMBL/GenBank/DDBJ databases">
        <title>Massive genome expansion in bonnet fungi (Mycena s.s.) driven by repeated elements and novel gene families across ecological guilds.</title>
        <authorList>
            <consortium name="Lawrence Berkeley National Laboratory"/>
            <person name="Harder C.B."/>
            <person name="Miyauchi S."/>
            <person name="Viragh M."/>
            <person name="Kuo A."/>
            <person name="Thoen E."/>
            <person name="Andreopoulos B."/>
            <person name="Lu D."/>
            <person name="Skrede I."/>
            <person name="Drula E."/>
            <person name="Henrissat B."/>
            <person name="Morin E."/>
            <person name="Kohler A."/>
            <person name="Barry K."/>
            <person name="LaButti K."/>
            <person name="Morin E."/>
            <person name="Salamov A."/>
            <person name="Lipzen A."/>
            <person name="Mereny Z."/>
            <person name="Hegedus B."/>
            <person name="Baldrian P."/>
            <person name="Stursova M."/>
            <person name="Weitz H."/>
            <person name="Taylor A."/>
            <person name="Grigoriev I.V."/>
            <person name="Nagy L.G."/>
            <person name="Martin F."/>
            <person name="Kauserud H."/>
        </authorList>
    </citation>
    <scope>NUCLEOTIDE SEQUENCE</scope>
    <source>
        <strain evidence="2">9144</strain>
    </source>
</reference>
<feature type="chain" id="PRO_5042025089" description="Hydrophobin" evidence="1">
    <location>
        <begin position="20"/>
        <end position="110"/>
    </location>
</feature>
<evidence type="ECO:0008006" key="4">
    <source>
        <dbReference type="Google" id="ProtNLM"/>
    </source>
</evidence>
<keyword evidence="1" id="KW-0732">Signal</keyword>